<evidence type="ECO:0000256" key="5">
    <source>
        <dbReference type="HAMAP-Rule" id="MF_01825"/>
    </source>
</evidence>
<comment type="similarity">
    <text evidence="5">Belongs to the D-isomer specific 2-hydroxyacid dehydrogenase family. PdxB subfamily.</text>
</comment>
<feature type="active site" description="Proton donor" evidence="5">
    <location>
        <position position="262"/>
    </location>
</feature>
<comment type="pathway">
    <text evidence="5">Cofactor biosynthesis; pyridoxine 5'-phosphate biosynthesis; pyridoxine 5'-phosphate from D-erythrose 4-phosphate: step 2/5.</text>
</comment>
<feature type="binding site" evidence="5">
    <location>
        <position position="45"/>
    </location>
    <ligand>
        <name>substrate</name>
    </ligand>
</feature>
<dbReference type="Proteomes" id="UP001165413">
    <property type="component" value="Unassembled WGS sequence"/>
</dbReference>
<dbReference type="InterPro" id="IPR006139">
    <property type="entry name" value="D-isomer_2_OHA_DH_cat_dom"/>
</dbReference>
<comment type="caution">
    <text evidence="5">Lacks conserved residue(s) required for the propagation of feature annotation.</text>
</comment>
<evidence type="ECO:0000259" key="6">
    <source>
        <dbReference type="Pfam" id="PF00389"/>
    </source>
</evidence>
<comment type="catalytic activity">
    <reaction evidence="5">
        <text>4-phospho-D-erythronate + NAD(+) = (R)-3-hydroxy-2-oxo-4-phosphooxybutanoate + NADH + H(+)</text>
        <dbReference type="Rhea" id="RHEA:18829"/>
        <dbReference type="ChEBI" id="CHEBI:15378"/>
        <dbReference type="ChEBI" id="CHEBI:57540"/>
        <dbReference type="ChEBI" id="CHEBI:57945"/>
        <dbReference type="ChEBI" id="CHEBI:58538"/>
        <dbReference type="ChEBI" id="CHEBI:58766"/>
        <dbReference type="EC" id="1.1.1.290"/>
    </reaction>
</comment>
<dbReference type="InterPro" id="IPR020921">
    <property type="entry name" value="Erythronate-4-P_DHase"/>
</dbReference>
<feature type="binding site" evidence="5">
    <location>
        <position position="265"/>
    </location>
    <ligand>
        <name>NAD(+)</name>
        <dbReference type="ChEBI" id="CHEBI:57540"/>
    </ligand>
</feature>
<keyword evidence="1 5" id="KW-0963">Cytoplasm</keyword>
<dbReference type="CDD" id="cd12158">
    <property type="entry name" value="ErythrP_dh"/>
    <property type="match status" value="1"/>
</dbReference>
<dbReference type="PANTHER" id="PTHR10996">
    <property type="entry name" value="2-HYDROXYACID DEHYDROGENASE-RELATED"/>
    <property type="match status" value="1"/>
</dbReference>
<feature type="active site" evidence="5">
    <location>
        <position position="245"/>
    </location>
</feature>
<feature type="binding site" evidence="5">
    <location>
        <position position="155"/>
    </location>
    <ligand>
        <name>NAD(+)</name>
        <dbReference type="ChEBI" id="CHEBI:57540"/>
    </ligand>
</feature>
<dbReference type="SUPFAM" id="SSF51735">
    <property type="entry name" value="NAD(P)-binding Rossmann-fold domains"/>
    <property type="match status" value="1"/>
</dbReference>
<dbReference type="EMBL" id="JANATA010000004">
    <property type="protein sequence ID" value="MCP3428043.1"/>
    <property type="molecule type" value="Genomic_DNA"/>
</dbReference>
<dbReference type="Gene3D" id="3.30.1370.170">
    <property type="match status" value="1"/>
</dbReference>
<keyword evidence="9" id="KW-1185">Reference proteome</keyword>
<dbReference type="GO" id="GO:0005829">
    <property type="term" value="C:cytosol"/>
    <property type="evidence" value="ECO:0007669"/>
    <property type="project" value="TreeGrafter"/>
</dbReference>
<evidence type="ECO:0000256" key="1">
    <source>
        <dbReference type="ARBA" id="ARBA00022490"/>
    </source>
</evidence>
<comment type="subunit">
    <text evidence="5">Homodimer.</text>
</comment>
<feature type="binding site" evidence="5">
    <location>
        <begin position="135"/>
        <end position="136"/>
    </location>
    <ligand>
        <name>NAD(+)</name>
        <dbReference type="ChEBI" id="CHEBI:57540"/>
    </ligand>
</feature>
<keyword evidence="3 5" id="KW-0520">NAD</keyword>
<evidence type="ECO:0000313" key="9">
    <source>
        <dbReference type="Proteomes" id="UP001165413"/>
    </source>
</evidence>
<dbReference type="GO" id="GO:0030267">
    <property type="term" value="F:glyoxylate reductase (NADPH) activity"/>
    <property type="evidence" value="ECO:0007669"/>
    <property type="project" value="TreeGrafter"/>
</dbReference>
<organism evidence="8 9">
    <name type="scientific">Opacimonas viscosa</name>
    <dbReference type="NCBI Taxonomy" id="2961944"/>
    <lineage>
        <taxon>Bacteria</taxon>
        <taxon>Pseudomonadati</taxon>
        <taxon>Pseudomonadota</taxon>
        <taxon>Gammaproteobacteria</taxon>
        <taxon>Alteromonadales</taxon>
        <taxon>Alteromonadaceae</taxon>
        <taxon>Opacimonas</taxon>
    </lineage>
</organism>
<feature type="binding site" evidence="5">
    <location>
        <position position="240"/>
    </location>
    <ligand>
        <name>NAD(+)</name>
        <dbReference type="ChEBI" id="CHEBI:57540"/>
    </ligand>
</feature>
<evidence type="ECO:0000256" key="3">
    <source>
        <dbReference type="ARBA" id="ARBA00023027"/>
    </source>
</evidence>
<dbReference type="GO" id="GO:0051287">
    <property type="term" value="F:NAD binding"/>
    <property type="evidence" value="ECO:0007669"/>
    <property type="project" value="InterPro"/>
</dbReference>
<dbReference type="InterPro" id="IPR029752">
    <property type="entry name" value="D-isomer_DH_CS1"/>
</dbReference>
<evidence type="ECO:0000256" key="4">
    <source>
        <dbReference type="ARBA" id="ARBA00023096"/>
    </source>
</evidence>
<protein>
    <recommendedName>
        <fullName evidence="5">Erythronate-4-phosphate dehydrogenase</fullName>
        <ecNumber evidence="5">1.1.1.290</ecNumber>
    </recommendedName>
</protein>
<dbReference type="GO" id="GO:0008615">
    <property type="term" value="P:pyridoxine biosynthetic process"/>
    <property type="evidence" value="ECO:0007669"/>
    <property type="project" value="UniProtKB-UniRule"/>
</dbReference>
<dbReference type="EC" id="1.1.1.290" evidence="5"/>
<name>A0AA41X143_9ALTE</name>
<proteinExistence type="inferred from homology"/>
<dbReference type="HAMAP" id="MF_01825">
    <property type="entry name" value="PdxB"/>
    <property type="match status" value="1"/>
</dbReference>
<dbReference type="Gene3D" id="3.40.50.720">
    <property type="entry name" value="NAD(P)-binding Rossmann-like Domain"/>
    <property type="match status" value="2"/>
</dbReference>
<dbReference type="Pfam" id="PF02826">
    <property type="entry name" value="2-Hacid_dh_C"/>
    <property type="match status" value="1"/>
</dbReference>
<dbReference type="AlphaFoldDB" id="A0AA41X143"/>
<dbReference type="InterPro" id="IPR006140">
    <property type="entry name" value="D-isomer_DH_NAD-bd"/>
</dbReference>
<gene>
    <name evidence="5" type="primary">pdxB</name>
    <name evidence="8" type="ORF">NLF92_03665</name>
</gene>
<dbReference type="GO" id="GO:0033711">
    <property type="term" value="F:4-phosphoerythronate dehydrogenase activity"/>
    <property type="evidence" value="ECO:0007669"/>
    <property type="project" value="UniProtKB-EC"/>
</dbReference>
<feature type="binding site" evidence="5">
    <location>
        <position position="67"/>
    </location>
    <ligand>
        <name>substrate</name>
    </ligand>
</feature>
<evidence type="ECO:0000313" key="8">
    <source>
        <dbReference type="EMBL" id="MCP3428043.1"/>
    </source>
</evidence>
<dbReference type="InterPro" id="IPR038251">
    <property type="entry name" value="PdxB_dimer_sf"/>
</dbReference>
<comment type="function">
    <text evidence="5">Catalyzes the oxidation of erythronate-4-phosphate to 3-hydroxy-2-oxo-4-phosphonooxybutanoate.</text>
</comment>
<keyword evidence="2 5" id="KW-0560">Oxidoreductase</keyword>
<feature type="domain" description="D-isomer specific 2-hydroxyacid dehydrogenase NAD-binding" evidence="7">
    <location>
        <begin position="117"/>
        <end position="264"/>
    </location>
</feature>
<dbReference type="GO" id="GO:0016618">
    <property type="term" value="F:hydroxypyruvate reductase [NAD(P)H] activity"/>
    <property type="evidence" value="ECO:0007669"/>
    <property type="project" value="TreeGrafter"/>
</dbReference>
<comment type="subcellular location">
    <subcellularLocation>
        <location evidence="5">Cytoplasm</location>
    </subcellularLocation>
</comment>
<dbReference type="InterPro" id="IPR050223">
    <property type="entry name" value="D-isomer_2-hydroxyacid_DH"/>
</dbReference>
<dbReference type="PANTHER" id="PTHR10996:SF178">
    <property type="entry name" value="2-HYDROXYACID DEHYDROGENASE YGL185C-RELATED"/>
    <property type="match status" value="1"/>
</dbReference>
<accession>A0AA41X143</accession>
<feature type="active site" evidence="5">
    <location>
        <position position="216"/>
    </location>
</feature>
<feature type="domain" description="D-isomer specific 2-hydroxyacid dehydrogenase catalytic" evidence="6">
    <location>
        <begin position="33"/>
        <end position="346"/>
    </location>
</feature>
<evidence type="ECO:0000259" key="7">
    <source>
        <dbReference type="Pfam" id="PF02826"/>
    </source>
</evidence>
<dbReference type="PROSITE" id="PS00065">
    <property type="entry name" value="D_2_HYDROXYACID_DH_1"/>
    <property type="match status" value="1"/>
</dbReference>
<reference evidence="8" key="1">
    <citation type="submission" date="2022-07" db="EMBL/GenBank/DDBJ databases">
        <title>Characterization of the Novel Bacterium Alteromonas immobilis LMIT006 and Alteromonas gregis LMIT007.</title>
        <authorList>
            <person name="Lin X."/>
        </authorList>
    </citation>
    <scope>NUCLEOTIDE SEQUENCE</scope>
    <source>
        <strain evidence="8">LMIT007</strain>
    </source>
</reference>
<sequence length="393" mass="43101">MHIFYDDNMPFAKEVFSTLGTAQEFNHAEIPHLDVSGVDALMIRSTTKVDEHLVERLTQCKYVATATAGYNHLDLEALAKTNKGVYHAAGCNAQAVSEYALSAVLYALLETNKIRLQDPITVLQNLSVGIVGVGQVGSRVAQKFTALGCEIHLYDPPRAKAENNAALNDFSAILDCDIICLHAPLVKTGETPTEHLFDANVLAQLKPEQILLNAGRGEVIDNQALLALYESQAMPTLILDVWENEPNILSALIPHCLIATPHIAGHSLEGKTRGTFMLYAWLAEQVGQPATLAMSDFLPKCHKAYACHDDVLSVESLTTLVWAVYDIAIDNREFVTEMAQSPCFAELRKAYRNPKFSSTAMVRREFSVLEVTCSSLVTQDILGALGFVTTRLI</sequence>
<dbReference type="SUPFAM" id="SSF52283">
    <property type="entry name" value="Formate/glycerate dehydrogenase catalytic domain-like"/>
    <property type="match status" value="1"/>
</dbReference>
<keyword evidence="4 5" id="KW-0664">Pyridoxine biosynthesis</keyword>
<dbReference type="Pfam" id="PF00389">
    <property type="entry name" value="2-Hacid_dh"/>
    <property type="match status" value="1"/>
</dbReference>
<comment type="caution">
    <text evidence="8">The sequence shown here is derived from an EMBL/GenBank/DDBJ whole genome shotgun (WGS) entry which is preliminary data.</text>
</comment>
<dbReference type="RefSeq" id="WP_254099005.1">
    <property type="nucleotide sequence ID" value="NZ_JANATA010000004.1"/>
</dbReference>
<dbReference type="InterPro" id="IPR036291">
    <property type="entry name" value="NAD(P)-bd_dom_sf"/>
</dbReference>
<evidence type="ECO:0000256" key="2">
    <source>
        <dbReference type="ARBA" id="ARBA00023002"/>
    </source>
</evidence>